<feature type="transmembrane region" description="Helical" evidence="1">
    <location>
        <begin position="251"/>
        <end position="270"/>
    </location>
</feature>
<name>A0A1F4VA52_UNCKA</name>
<comment type="caution">
    <text evidence="2">The sequence shown here is derived from an EMBL/GenBank/DDBJ whole genome shotgun (WGS) entry which is preliminary data.</text>
</comment>
<feature type="transmembrane region" description="Helical" evidence="1">
    <location>
        <begin position="422"/>
        <end position="447"/>
    </location>
</feature>
<evidence type="ECO:0000313" key="2">
    <source>
        <dbReference type="EMBL" id="OGC54085.1"/>
    </source>
</evidence>
<sequence>MIFFKIVAFSFIVYFFSWLVVNRLGINNLAIQSEDTIPAMFIPVTVLKEGTLYADTYYEMIIRMYPHPDDKDYQLGLIPFYFKKINPQMDLESCNNLSSQVKSVDFDIICKTHFISAFPIISGLIAIPVYVLPLSLGMTVIFENLALLSHLTAAIIMSLSGGVMYILLNKYLVKDSKKSLLITFIFLFATINFATISQALWQHGPLQLFMLLYIYMFAEILFKKNDIPDFKKTLMGGIFMGFSVLSRPTAILPIMILIPLIVYLTFKVYSKKDLLKFLVLLFSGLILCFLFFIWYNNTYFLSIENQGYFNQLGRSWLSKFPEGFLGMWISPSKGLLIYSPVFIFSIVGAFIVIKRKNFKEDSFYIVSILIVLLHTLIVGRWKHWYGGWSFGYRMSADIIPFLILLMVPYIKSDFFERTKNIFLLLIGFSVLMQIMGVVFFDGIWHAAYDKGFDETSWLWSVKDSEIMFNIRRVMVKADLLEKACDLCL</sequence>
<feature type="transmembrane region" description="Helical" evidence="1">
    <location>
        <begin position="362"/>
        <end position="378"/>
    </location>
</feature>
<evidence type="ECO:0008006" key="4">
    <source>
        <dbReference type="Google" id="ProtNLM"/>
    </source>
</evidence>
<feature type="transmembrane region" description="Helical" evidence="1">
    <location>
        <begin position="390"/>
        <end position="410"/>
    </location>
</feature>
<keyword evidence="1" id="KW-0812">Transmembrane</keyword>
<dbReference type="AlphaFoldDB" id="A0A1F4VA52"/>
<feature type="transmembrane region" description="Helical" evidence="1">
    <location>
        <begin position="335"/>
        <end position="353"/>
    </location>
</feature>
<feature type="transmembrane region" description="Helical" evidence="1">
    <location>
        <begin position="180"/>
        <end position="200"/>
    </location>
</feature>
<keyword evidence="1" id="KW-0472">Membrane</keyword>
<feature type="transmembrane region" description="Helical" evidence="1">
    <location>
        <begin position="6"/>
        <end position="26"/>
    </location>
</feature>
<evidence type="ECO:0000313" key="3">
    <source>
        <dbReference type="Proteomes" id="UP000178127"/>
    </source>
</evidence>
<proteinExistence type="predicted"/>
<gene>
    <name evidence="2" type="ORF">A3D91_04990</name>
</gene>
<evidence type="ECO:0000256" key="1">
    <source>
        <dbReference type="SAM" id="Phobius"/>
    </source>
</evidence>
<protein>
    <recommendedName>
        <fullName evidence="4">Glycosyltransferase RgtA/B/C/D-like domain-containing protein</fullName>
    </recommendedName>
</protein>
<feature type="transmembrane region" description="Helical" evidence="1">
    <location>
        <begin position="117"/>
        <end position="141"/>
    </location>
</feature>
<reference evidence="2 3" key="1">
    <citation type="journal article" date="2016" name="Nat. Commun.">
        <title>Thousands of microbial genomes shed light on interconnected biogeochemical processes in an aquifer system.</title>
        <authorList>
            <person name="Anantharaman K."/>
            <person name="Brown C.T."/>
            <person name="Hug L.A."/>
            <person name="Sharon I."/>
            <person name="Castelle C.J."/>
            <person name="Probst A.J."/>
            <person name="Thomas B.C."/>
            <person name="Singh A."/>
            <person name="Wilkins M.J."/>
            <person name="Karaoz U."/>
            <person name="Brodie E.L."/>
            <person name="Williams K.H."/>
            <person name="Hubbard S.S."/>
            <person name="Banfield J.F."/>
        </authorList>
    </citation>
    <scope>NUCLEOTIDE SEQUENCE [LARGE SCALE GENOMIC DNA]</scope>
</reference>
<feature type="transmembrane region" description="Helical" evidence="1">
    <location>
        <begin position="147"/>
        <end position="168"/>
    </location>
</feature>
<feature type="transmembrane region" description="Helical" evidence="1">
    <location>
        <begin position="277"/>
        <end position="295"/>
    </location>
</feature>
<keyword evidence="1" id="KW-1133">Transmembrane helix</keyword>
<dbReference type="EMBL" id="MEVD01000006">
    <property type="protein sequence ID" value="OGC54085.1"/>
    <property type="molecule type" value="Genomic_DNA"/>
</dbReference>
<organism evidence="2 3">
    <name type="scientific">candidate division WWE3 bacterium RIFCSPHIGHO2_02_FULL_38_14</name>
    <dbReference type="NCBI Taxonomy" id="1802620"/>
    <lineage>
        <taxon>Bacteria</taxon>
        <taxon>Katanobacteria</taxon>
    </lineage>
</organism>
<accession>A0A1F4VA52</accession>
<dbReference type="STRING" id="1802620.A3D91_04990"/>
<dbReference type="Proteomes" id="UP000178127">
    <property type="component" value="Unassembled WGS sequence"/>
</dbReference>